<name>A0ACC2YT55_9PEZI</name>
<protein>
    <submittedName>
        <fullName evidence="1">Uncharacterized protein</fullName>
    </submittedName>
</protein>
<accession>A0ACC2YT55</accession>
<gene>
    <name evidence="1" type="ORF">H2199_007138</name>
</gene>
<organism evidence="1 2">
    <name type="scientific">Coniosporium tulheliwenetii</name>
    <dbReference type="NCBI Taxonomy" id="3383036"/>
    <lineage>
        <taxon>Eukaryota</taxon>
        <taxon>Fungi</taxon>
        <taxon>Dikarya</taxon>
        <taxon>Ascomycota</taxon>
        <taxon>Pezizomycotina</taxon>
        <taxon>Dothideomycetes</taxon>
        <taxon>Dothideomycetes incertae sedis</taxon>
        <taxon>Coniosporium</taxon>
    </lineage>
</organism>
<keyword evidence="2" id="KW-1185">Reference proteome</keyword>
<evidence type="ECO:0000313" key="1">
    <source>
        <dbReference type="EMBL" id="KAJ9638449.1"/>
    </source>
</evidence>
<evidence type="ECO:0000313" key="2">
    <source>
        <dbReference type="Proteomes" id="UP001172680"/>
    </source>
</evidence>
<sequence length="849" mass="94775">MENSTIPPKETGGKDPNLESLFLDMDKPIVGRYSRGLQPSIRSEDSLPLAVPPARTEATRPQSEVTGRATRLEELLDDPKHTTREAWQFFLKYFDTQKELKASRLAFQDLGKLLRGSTFQKLLKAIVEEWHQQNESATLLPSPSVLIAKYQELKIMRPELWSNAIWLVLAQAAAGSVQTHEATTAQRSEALFAELVALWKAFFAAFARPKSNESTDSEGPPNAWLGLPDIRGWTRRLSGSNQSRNFGERLVRFAPRFGTAAMGSPDLQAAAFLTFNLLGQSDGSGATTALTEADHEHFVRFIAYLLPGVRVDPLLSRIRFQLQSAHLPMERIDELLSQCKAFESRAMVIIGLNQDESSSTAEGASNAPPGDAQDRLENFFIKRLERAIETQSVRQVETIWQDVQQAFARPQDGVPMTVIPTRVYGTFLRVYMHLRQPNKAVDVWNTMIANGVQPTVATWTAMMDGASKAKDFVATEQIWHRMLASGVSPDAHAWTVRIQSLMLSGHHTRGLQILDEMGRIYADAARKRQVKREGNISMSRDPPDVAKPNIETVNSMITALMRTRKQDLIPNVLAWARAFGIQPDAVTFNILIRAALQNDNAQEAMRLLKQMETMNVQPDVATVTIILNHVFRASALSDMPQQQQQEVVISTLQQLQTHGLPENAWVYSTLIDSLLKHHENLPAARAVLDYMSQRRITPSAHIYTMLITHYFSQSPPDVAAVDALWSHIEATSGVTDLIFFDRLVEGYARAGEAGRMMTFLARMGRERKSPSWFTLTTVVRALADVGDMARIRTVVNDVRNGKDPLRDRLRDARARNEFWGLVESLGIGDSDGQGQAESSLGAWGGGSEF</sequence>
<comment type="caution">
    <text evidence="1">The sequence shown here is derived from an EMBL/GenBank/DDBJ whole genome shotgun (WGS) entry which is preliminary data.</text>
</comment>
<dbReference type="Proteomes" id="UP001172680">
    <property type="component" value="Unassembled WGS sequence"/>
</dbReference>
<reference evidence="1" key="1">
    <citation type="submission" date="2022-10" db="EMBL/GenBank/DDBJ databases">
        <title>Culturing micro-colonial fungi from biological soil crusts in the Mojave desert and describing Neophaeococcomyces mojavensis, and introducing the new genera and species Taxawa tesnikishii.</title>
        <authorList>
            <person name="Kurbessoian T."/>
            <person name="Stajich J.E."/>
        </authorList>
    </citation>
    <scope>NUCLEOTIDE SEQUENCE</scope>
    <source>
        <strain evidence="1">JES_115</strain>
    </source>
</reference>
<proteinExistence type="predicted"/>
<dbReference type="EMBL" id="JAPDRP010000021">
    <property type="protein sequence ID" value="KAJ9638449.1"/>
    <property type="molecule type" value="Genomic_DNA"/>
</dbReference>